<dbReference type="RefSeq" id="WP_247029091.1">
    <property type="nucleotide sequence ID" value="NZ_JALKCH010000006.1"/>
</dbReference>
<evidence type="ECO:0000256" key="1">
    <source>
        <dbReference type="SAM" id="MobiDB-lite"/>
    </source>
</evidence>
<sequence length="79" mass="8758">MAYNRNTQTRQQAESKQAEGRPVYLNALVGREGKDDKVHWKTIGAAFPAKSGEGWDLVLDALPIDGRIYLRTPTAKSEA</sequence>
<name>A0ABT0DBN8_9HYPH</name>
<comment type="caution">
    <text evidence="2">The sequence shown here is derived from an EMBL/GenBank/DDBJ whole genome shotgun (WGS) entry which is preliminary data.</text>
</comment>
<gene>
    <name evidence="2" type="ORF">MWN34_10675</name>
</gene>
<reference evidence="2 3" key="1">
    <citation type="submission" date="2022-04" db="EMBL/GenBank/DDBJ databases">
        <authorList>
            <person name="Grouzdev D.S."/>
            <person name="Pantiukh K.S."/>
            <person name="Krutkina M.S."/>
        </authorList>
    </citation>
    <scope>NUCLEOTIDE SEQUENCE [LARGE SCALE GENOMIC DNA]</scope>
    <source>
        <strain evidence="2 3">6x-1</strain>
    </source>
</reference>
<evidence type="ECO:0000313" key="3">
    <source>
        <dbReference type="Proteomes" id="UP001203284"/>
    </source>
</evidence>
<organism evidence="2 3">
    <name type="scientific">Ancylobacter crimeensis</name>
    <dbReference type="NCBI Taxonomy" id="2579147"/>
    <lineage>
        <taxon>Bacteria</taxon>
        <taxon>Pseudomonadati</taxon>
        <taxon>Pseudomonadota</taxon>
        <taxon>Alphaproteobacteria</taxon>
        <taxon>Hyphomicrobiales</taxon>
        <taxon>Xanthobacteraceae</taxon>
        <taxon>Ancylobacter</taxon>
    </lineage>
</organism>
<proteinExistence type="predicted"/>
<feature type="region of interest" description="Disordered" evidence="1">
    <location>
        <begin position="1"/>
        <end position="21"/>
    </location>
</feature>
<dbReference type="Proteomes" id="UP001203284">
    <property type="component" value="Unassembled WGS sequence"/>
</dbReference>
<protein>
    <recommendedName>
        <fullName evidence="4">DUF736 domain-containing protein</fullName>
    </recommendedName>
</protein>
<feature type="compositionally biased region" description="Polar residues" evidence="1">
    <location>
        <begin position="1"/>
        <end position="15"/>
    </location>
</feature>
<dbReference type="EMBL" id="JALKCH010000006">
    <property type="protein sequence ID" value="MCK0197376.1"/>
    <property type="molecule type" value="Genomic_DNA"/>
</dbReference>
<accession>A0ABT0DBN8</accession>
<evidence type="ECO:0008006" key="4">
    <source>
        <dbReference type="Google" id="ProtNLM"/>
    </source>
</evidence>
<keyword evidence="3" id="KW-1185">Reference proteome</keyword>
<evidence type="ECO:0000313" key="2">
    <source>
        <dbReference type="EMBL" id="MCK0197376.1"/>
    </source>
</evidence>